<dbReference type="Gene3D" id="3.90.550.10">
    <property type="entry name" value="Spore Coat Polysaccharide Biosynthesis Protein SpsA, Chain A"/>
    <property type="match status" value="1"/>
</dbReference>
<proteinExistence type="predicted"/>
<dbReference type="EMBL" id="CP102774">
    <property type="protein sequence ID" value="UZF87110.1"/>
    <property type="molecule type" value="Genomic_DNA"/>
</dbReference>
<evidence type="ECO:0000313" key="2">
    <source>
        <dbReference type="EMBL" id="UZF87110.1"/>
    </source>
</evidence>
<sequence>MADNINPLVSVVTPVYNGAKFLRECIESVLSQTYRNFEYIILNNASTDDTLAIAEEYRQRDSRVRVFSNDELLPIIANHNKAFGLISGESQYCKVVSADDWIYPECLEKMVGLAEAHPSIGIVGAYQLSGGNDIWYVRNVGLSYSQSVISGHDICRAHLLGFQRVLGNPTSVMYRADSIRNTLNFFPNPTHEADTSACLEHLRYSDFGFVHQILSHERVHYNRVTTISLDNNAYVSSELGDCQEYGDWYLSQPEKEDRINQLLDQYYRYLSSSALKFKNKDFWKYHTDRLNELGYRFDKLKFSKSISAKLIDLLLNPKWTIRAAINRIHTHSVLRGMQAPPKS</sequence>
<dbReference type="InterPro" id="IPR029044">
    <property type="entry name" value="Nucleotide-diphossugar_trans"/>
</dbReference>
<dbReference type="InterPro" id="IPR001173">
    <property type="entry name" value="Glyco_trans_2-like"/>
</dbReference>
<evidence type="ECO:0000259" key="1">
    <source>
        <dbReference type="Pfam" id="PF00535"/>
    </source>
</evidence>
<accession>A0A9E8A3Q7</accession>
<dbReference type="PANTHER" id="PTHR22916:SF3">
    <property type="entry name" value="UDP-GLCNAC:BETAGAL BETA-1,3-N-ACETYLGLUCOSAMINYLTRANSFERASE-LIKE PROTEIN 1"/>
    <property type="match status" value="1"/>
</dbReference>
<gene>
    <name evidence="2" type="ORF">NWE54_25735</name>
</gene>
<reference evidence="2" key="1">
    <citation type="submission" date="2022-08" db="EMBL/GenBank/DDBJ databases">
        <title>Complete Genome Sequences of 2 Bosea sp. soil isolates.</title>
        <authorList>
            <person name="Alvarez Arevalo M."/>
            <person name="Sterndorff E.B."/>
            <person name="Faurdal D."/>
            <person name="Joergensen T.S."/>
            <person name="Weber T."/>
        </authorList>
    </citation>
    <scope>NUCLEOTIDE SEQUENCE</scope>
    <source>
        <strain evidence="2">NBC_00436</strain>
    </source>
</reference>
<protein>
    <submittedName>
        <fullName evidence="2">Glycosyltransferase family 2 protein</fullName>
    </submittedName>
</protein>
<name>A0A9E8A3Q7_9HYPH</name>
<dbReference type="Pfam" id="PF00535">
    <property type="entry name" value="Glycos_transf_2"/>
    <property type="match status" value="1"/>
</dbReference>
<organism evidence="2">
    <name type="scientific">Bosea sp. NBC_00436</name>
    <dbReference type="NCBI Taxonomy" id="2969620"/>
    <lineage>
        <taxon>Bacteria</taxon>
        <taxon>Pseudomonadati</taxon>
        <taxon>Pseudomonadota</taxon>
        <taxon>Alphaproteobacteria</taxon>
        <taxon>Hyphomicrobiales</taxon>
        <taxon>Boseaceae</taxon>
        <taxon>Bosea</taxon>
    </lineage>
</organism>
<dbReference type="CDD" id="cd00761">
    <property type="entry name" value="Glyco_tranf_GTA_type"/>
    <property type="match status" value="1"/>
</dbReference>
<dbReference type="PANTHER" id="PTHR22916">
    <property type="entry name" value="GLYCOSYLTRANSFERASE"/>
    <property type="match status" value="1"/>
</dbReference>
<dbReference type="GO" id="GO:0016758">
    <property type="term" value="F:hexosyltransferase activity"/>
    <property type="evidence" value="ECO:0007669"/>
    <property type="project" value="UniProtKB-ARBA"/>
</dbReference>
<feature type="domain" description="Glycosyltransferase 2-like" evidence="1">
    <location>
        <begin position="10"/>
        <end position="139"/>
    </location>
</feature>
<dbReference type="SUPFAM" id="SSF53448">
    <property type="entry name" value="Nucleotide-diphospho-sugar transferases"/>
    <property type="match status" value="1"/>
</dbReference>
<dbReference type="AlphaFoldDB" id="A0A9E8A3Q7"/>